<dbReference type="EMBL" id="MU001815">
    <property type="protein sequence ID" value="KAF2797083.1"/>
    <property type="molecule type" value="Genomic_DNA"/>
</dbReference>
<protein>
    <submittedName>
        <fullName evidence="1">Uncharacterized protein</fullName>
    </submittedName>
</protein>
<accession>A0A6A6XLU4</accession>
<dbReference type="OrthoDB" id="4158189at2759"/>
<keyword evidence="2" id="KW-1185">Reference proteome</keyword>
<dbReference type="Proteomes" id="UP000799757">
    <property type="component" value="Unassembled WGS sequence"/>
</dbReference>
<gene>
    <name evidence="1" type="ORF">K505DRAFT_322852</name>
</gene>
<name>A0A6A6XLU4_9PLEO</name>
<evidence type="ECO:0000313" key="1">
    <source>
        <dbReference type="EMBL" id="KAF2797083.1"/>
    </source>
</evidence>
<sequence>MCNGFSSRISQGGSIAVLRPTKSFPSICLGAGEELRLLFSNQSGDDSTQVEFRGWEGKRRMWENGYWVVIHRDGDLNAPASKSAINQTTANPFLSFSLEKHATSITQLRQRLDLRVGDSGIIGRKVSVMTSSIEGPMAVAEGIVGWN</sequence>
<reference evidence="1" key="1">
    <citation type="journal article" date="2020" name="Stud. Mycol.">
        <title>101 Dothideomycetes genomes: a test case for predicting lifestyles and emergence of pathogens.</title>
        <authorList>
            <person name="Haridas S."/>
            <person name="Albert R."/>
            <person name="Binder M."/>
            <person name="Bloem J."/>
            <person name="Labutti K."/>
            <person name="Salamov A."/>
            <person name="Andreopoulos B."/>
            <person name="Baker S."/>
            <person name="Barry K."/>
            <person name="Bills G."/>
            <person name="Bluhm B."/>
            <person name="Cannon C."/>
            <person name="Castanera R."/>
            <person name="Culley D."/>
            <person name="Daum C."/>
            <person name="Ezra D."/>
            <person name="Gonzalez J."/>
            <person name="Henrissat B."/>
            <person name="Kuo A."/>
            <person name="Liang C."/>
            <person name="Lipzen A."/>
            <person name="Lutzoni F."/>
            <person name="Magnuson J."/>
            <person name="Mondo S."/>
            <person name="Nolan M."/>
            <person name="Ohm R."/>
            <person name="Pangilinan J."/>
            <person name="Park H.-J."/>
            <person name="Ramirez L."/>
            <person name="Alfaro M."/>
            <person name="Sun H."/>
            <person name="Tritt A."/>
            <person name="Yoshinaga Y."/>
            <person name="Zwiers L.-H."/>
            <person name="Turgeon B."/>
            <person name="Goodwin S."/>
            <person name="Spatafora J."/>
            <person name="Crous P."/>
            <person name="Grigoriev I."/>
        </authorList>
    </citation>
    <scope>NUCLEOTIDE SEQUENCE</scope>
    <source>
        <strain evidence="1">CBS 109.77</strain>
    </source>
</reference>
<proteinExistence type="predicted"/>
<dbReference type="AlphaFoldDB" id="A0A6A6XLU4"/>
<evidence type="ECO:0000313" key="2">
    <source>
        <dbReference type="Proteomes" id="UP000799757"/>
    </source>
</evidence>
<organism evidence="1 2">
    <name type="scientific">Melanomma pulvis-pyrius CBS 109.77</name>
    <dbReference type="NCBI Taxonomy" id="1314802"/>
    <lineage>
        <taxon>Eukaryota</taxon>
        <taxon>Fungi</taxon>
        <taxon>Dikarya</taxon>
        <taxon>Ascomycota</taxon>
        <taxon>Pezizomycotina</taxon>
        <taxon>Dothideomycetes</taxon>
        <taxon>Pleosporomycetidae</taxon>
        <taxon>Pleosporales</taxon>
        <taxon>Melanommataceae</taxon>
        <taxon>Melanomma</taxon>
    </lineage>
</organism>